<dbReference type="EC" id="1.1.1.179" evidence="3"/>
<evidence type="ECO:0000259" key="6">
    <source>
        <dbReference type="Pfam" id="PF01408"/>
    </source>
</evidence>
<evidence type="ECO:0000259" key="7">
    <source>
        <dbReference type="Pfam" id="PF22725"/>
    </source>
</evidence>
<sequence>MTSVIGLFKRIYTLANPPKADVSAEAGSPIKFGILGAANIAPPALTNPAISHPEVEIYAVAARDEKKAQQFAKKHGIAKFYGGKDGYQKLLDDPEVEVVYNPLPNGLHYEWTMKALAAGKHVLLEKPSCDTAEETRRVFEFAEKKGLVVLEAFHFRFHPAIQRVKQIIDSGEIGTVKETYASLVMPGGVIKDDDIRFQYDLGGGSLMDMGCYTLMCTRYLLGTNPSAVVSATAKRFSGDNRVDVGTTAELTFPAPAGSDSSEPIKSKIHCDFKDPKYFGIIPRVPDISVRVTGTEGSVELYNFVMPTLYHHLTVRPTGKGKKTRTEKVYKFADGTRCEEWWSTYRLQLEALVHRLRGRTPQTWVEPQDSIDNILWIEKVYEATGLGSRPPSSFVLPESA</sequence>
<organism evidence="8 9">
    <name type="scientific">Coniophora puteana (strain RWD-64-598)</name>
    <name type="common">Brown rot fungus</name>
    <dbReference type="NCBI Taxonomy" id="741705"/>
    <lineage>
        <taxon>Eukaryota</taxon>
        <taxon>Fungi</taxon>
        <taxon>Dikarya</taxon>
        <taxon>Basidiomycota</taxon>
        <taxon>Agaricomycotina</taxon>
        <taxon>Agaricomycetes</taxon>
        <taxon>Agaricomycetidae</taxon>
        <taxon>Boletales</taxon>
        <taxon>Coniophorineae</taxon>
        <taxon>Coniophoraceae</taxon>
        <taxon>Coniophora</taxon>
    </lineage>
</organism>
<dbReference type="PANTHER" id="PTHR22604:SF105">
    <property type="entry name" value="TRANS-1,2-DIHYDROBENZENE-1,2-DIOL DEHYDROGENASE"/>
    <property type="match status" value="1"/>
</dbReference>
<dbReference type="SUPFAM" id="SSF51735">
    <property type="entry name" value="NAD(P)-binding Rossmann-fold domains"/>
    <property type="match status" value="1"/>
</dbReference>
<dbReference type="KEGG" id="cput:CONPUDRAFT_123663"/>
<dbReference type="Gene3D" id="3.30.360.10">
    <property type="entry name" value="Dihydrodipicolinate Reductase, domain 2"/>
    <property type="match status" value="1"/>
</dbReference>
<evidence type="ECO:0000256" key="3">
    <source>
        <dbReference type="ARBA" id="ARBA00038984"/>
    </source>
</evidence>
<dbReference type="Pfam" id="PF01408">
    <property type="entry name" value="GFO_IDH_MocA"/>
    <property type="match status" value="1"/>
</dbReference>
<gene>
    <name evidence="8" type="ORF">CONPUDRAFT_123663</name>
</gene>
<dbReference type="EMBL" id="JH711578">
    <property type="protein sequence ID" value="EIW80900.1"/>
    <property type="molecule type" value="Genomic_DNA"/>
</dbReference>
<evidence type="ECO:0000313" key="9">
    <source>
        <dbReference type="Proteomes" id="UP000053558"/>
    </source>
</evidence>
<feature type="domain" description="GFO/IDH/MocA-like oxidoreductase" evidence="7">
    <location>
        <begin position="161"/>
        <end position="298"/>
    </location>
</feature>
<dbReference type="GO" id="GO:0000166">
    <property type="term" value="F:nucleotide binding"/>
    <property type="evidence" value="ECO:0007669"/>
    <property type="project" value="InterPro"/>
</dbReference>
<dbReference type="OMA" id="EWWTTYR"/>
<dbReference type="GO" id="GO:0047837">
    <property type="term" value="F:D-xylose 1-dehydrogenase (NADP+) activity"/>
    <property type="evidence" value="ECO:0007669"/>
    <property type="project" value="UniProtKB-EC"/>
</dbReference>
<dbReference type="Gene3D" id="3.40.50.720">
    <property type="entry name" value="NAD(P)-binding Rossmann-like Domain"/>
    <property type="match status" value="1"/>
</dbReference>
<dbReference type="InterPro" id="IPR000683">
    <property type="entry name" value="Gfo/Idh/MocA-like_OxRdtase_N"/>
</dbReference>
<comment type="similarity">
    <text evidence="1">Belongs to the Gfo/Idh/MocA family.</text>
</comment>
<dbReference type="InterPro" id="IPR050984">
    <property type="entry name" value="Gfo/Idh/MocA_domain"/>
</dbReference>
<dbReference type="InterPro" id="IPR055170">
    <property type="entry name" value="GFO_IDH_MocA-like_dom"/>
</dbReference>
<dbReference type="RefSeq" id="XP_007768358.1">
    <property type="nucleotide sequence ID" value="XM_007770168.1"/>
</dbReference>
<feature type="domain" description="Gfo/Idh/MocA-like oxidoreductase N-terminal" evidence="6">
    <location>
        <begin position="30"/>
        <end position="151"/>
    </location>
</feature>
<comment type="catalytic activity">
    <reaction evidence="5">
        <text>D-xylose + NADP(+) = D-xylono-1,5-lactone + NADPH + H(+)</text>
        <dbReference type="Rhea" id="RHEA:22000"/>
        <dbReference type="ChEBI" id="CHEBI:15378"/>
        <dbReference type="ChEBI" id="CHEBI:15867"/>
        <dbReference type="ChEBI" id="CHEBI:53455"/>
        <dbReference type="ChEBI" id="CHEBI:57783"/>
        <dbReference type="ChEBI" id="CHEBI:58349"/>
        <dbReference type="EC" id="1.1.1.179"/>
    </reaction>
</comment>
<comment type="caution">
    <text evidence="8">The sequence shown here is derived from an EMBL/GenBank/DDBJ whole genome shotgun (WGS) entry which is preliminary data.</text>
</comment>
<reference evidence="9" key="1">
    <citation type="journal article" date="2012" name="Science">
        <title>The Paleozoic origin of enzymatic lignin decomposition reconstructed from 31 fungal genomes.</title>
        <authorList>
            <person name="Floudas D."/>
            <person name="Binder M."/>
            <person name="Riley R."/>
            <person name="Barry K."/>
            <person name="Blanchette R.A."/>
            <person name="Henrissat B."/>
            <person name="Martinez A.T."/>
            <person name="Otillar R."/>
            <person name="Spatafora J.W."/>
            <person name="Yadav J.S."/>
            <person name="Aerts A."/>
            <person name="Benoit I."/>
            <person name="Boyd A."/>
            <person name="Carlson A."/>
            <person name="Copeland A."/>
            <person name="Coutinho P.M."/>
            <person name="de Vries R.P."/>
            <person name="Ferreira P."/>
            <person name="Findley K."/>
            <person name="Foster B."/>
            <person name="Gaskell J."/>
            <person name="Glotzer D."/>
            <person name="Gorecki P."/>
            <person name="Heitman J."/>
            <person name="Hesse C."/>
            <person name="Hori C."/>
            <person name="Igarashi K."/>
            <person name="Jurgens J.A."/>
            <person name="Kallen N."/>
            <person name="Kersten P."/>
            <person name="Kohler A."/>
            <person name="Kuees U."/>
            <person name="Kumar T.K.A."/>
            <person name="Kuo A."/>
            <person name="LaButti K."/>
            <person name="Larrondo L.F."/>
            <person name="Lindquist E."/>
            <person name="Ling A."/>
            <person name="Lombard V."/>
            <person name="Lucas S."/>
            <person name="Lundell T."/>
            <person name="Martin R."/>
            <person name="McLaughlin D.J."/>
            <person name="Morgenstern I."/>
            <person name="Morin E."/>
            <person name="Murat C."/>
            <person name="Nagy L.G."/>
            <person name="Nolan M."/>
            <person name="Ohm R.A."/>
            <person name="Patyshakuliyeva A."/>
            <person name="Rokas A."/>
            <person name="Ruiz-Duenas F.J."/>
            <person name="Sabat G."/>
            <person name="Salamov A."/>
            <person name="Samejima M."/>
            <person name="Schmutz J."/>
            <person name="Slot J.C."/>
            <person name="St John F."/>
            <person name="Stenlid J."/>
            <person name="Sun H."/>
            <person name="Sun S."/>
            <person name="Syed K."/>
            <person name="Tsang A."/>
            <person name="Wiebenga A."/>
            <person name="Young D."/>
            <person name="Pisabarro A."/>
            <person name="Eastwood D.C."/>
            <person name="Martin F."/>
            <person name="Cullen D."/>
            <person name="Grigoriev I.V."/>
            <person name="Hibbett D.S."/>
        </authorList>
    </citation>
    <scope>NUCLEOTIDE SEQUENCE [LARGE SCALE GENOMIC DNA]</scope>
    <source>
        <strain evidence="9">RWD-64-598 SS2</strain>
    </source>
</reference>
<dbReference type="Pfam" id="PF22725">
    <property type="entry name" value="GFO_IDH_MocA_C3"/>
    <property type="match status" value="1"/>
</dbReference>
<evidence type="ECO:0000313" key="8">
    <source>
        <dbReference type="EMBL" id="EIW80900.1"/>
    </source>
</evidence>
<dbReference type="Proteomes" id="UP000053558">
    <property type="component" value="Unassembled WGS sequence"/>
</dbReference>
<dbReference type="SUPFAM" id="SSF55347">
    <property type="entry name" value="Glyceraldehyde-3-phosphate dehydrogenase-like, C-terminal domain"/>
    <property type="match status" value="1"/>
</dbReference>
<dbReference type="AlphaFoldDB" id="A0A5M3MPC9"/>
<dbReference type="InterPro" id="IPR036291">
    <property type="entry name" value="NAD(P)-bd_dom_sf"/>
</dbReference>
<keyword evidence="9" id="KW-1185">Reference proteome</keyword>
<evidence type="ECO:0000256" key="4">
    <source>
        <dbReference type="ARBA" id="ARBA00042988"/>
    </source>
</evidence>
<dbReference type="PANTHER" id="PTHR22604">
    <property type="entry name" value="OXIDOREDUCTASES"/>
    <property type="match status" value="1"/>
</dbReference>
<name>A0A5M3MPC9_CONPW</name>
<evidence type="ECO:0000256" key="5">
    <source>
        <dbReference type="ARBA" id="ARBA00049233"/>
    </source>
</evidence>
<keyword evidence="2" id="KW-0560">Oxidoreductase</keyword>
<evidence type="ECO:0000256" key="2">
    <source>
        <dbReference type="ARBA" id="ARBA00023002"/>
    </source>
</evidence>
<protein>
    <recommendedName>
        <fullName evidence="3">D-xylose 1-dehydrogenase (NADP(+), D-xylono-1,5-lactone-forming)</fullName>
        <ecNumber evidence="3">1.1.1.179</ecNumber>
    </recommendedName>
    <alternativeName>
        <fullName evidence="4">D-xylose-NADP dehydrogenase</fullName>
    </alternativeName>
</protein>
<dbReference type="OrthoDB" id="64915at2759"/>
<accession>A0A5M3MPC9</accession>
<proteinExistence type="inferred from homology"/>
<dbReference type="GeneID" id="19199770"/>
<evidence type="ECO:0000256" key="1">
    <source>
        <dbReference type="ARBA" id="ARBA00010928"/>
    </source>
</evidence>